<comment type="caution">
    <text evidence="2">The sequence shown here is derived from an EMBL/GenBank/DDBJ whole genome shotgun (WGS) entry which is preliminary data.</text>
</comment>
<dbReference type="GO" id="GO:0140359">
    <property type="term" value="F:ABC-type transporter activity"/>
    <property type="evidence" value="ECO:0007669"/>
    <property type="project" value="InterPro"/>
</dbReference>
<reference evidence="2 3" key="1">
    <citation type="submission" date="2018-07" db="EMBL/GenBank/DDBJ databases">
        <title>Genomic Encyclopedia of Type Strains, Phase III (KMG-III): the genomes of soil and plant-associated and newly described type strains.</title>
        <authorList>
            <person name="Whitman W."/>
        </authorList>
    </citation>
    <scope>NUCLEOTIDE SEQUENCE [LARGE SCALE GENOMIC DNA]</scope>
    <source>
        <strain evidence="2 3">CECT 7506</strain>
    </source>
</reference>
<keyword evidence="1" id="KW-1133">Transmembrane helix</keyword>
<keyword evidence="1" id="KW-0472">Membrane</keyword>
<feature type="transmembrane region" description="Helical" evidence="1">
    <location>
        <begin position="267"/>
        <end position="286"/>
    </location>
</feature>
<name>A0A368VQL2_9BACL</name>
<feature type="transmembrane region" description="Helical" evidence="1">
    <location>
        <begin position="182"/>
        <end position="201"/>
    </location>
</feature>
<evidence type="ECO:0000313" key="2">
    <source>
        <dbReference type="EMBL" id="RCW44178.1"/>
    </source>
</evidence>
<organism evidence="2 3">
    <name type="scientific">Paenibacillus prosopidis</name>
    <dbReference type="NCBI Taxonomy" id="630520"/>
    <lineage>
        <taxon>Bacteria</taxon>
        <taxon>Bacillati</taxon>
        <taxon>Bacillota</taxon>
        <taxon>Bacilli</taxon>
        <taxon>Bacillales</taxon>
        <taxon>Paenibacillaceae</taxon>
        <taxon>Paenibacillus</taxon>
    </lineage>
</organism>
<evidence type="ECO:0000256" key="1">
    <source>
        <dbReference type="SAM" id="Phobius"/>
    </source>
</evidence>
<accession>A0A368VQL2</accession>
<keyword evidence="3" id="KW-1185">Reference proteome</keyword>
<feature type="transmembrane region" description="Helical" evidence="1">
    <location>
        <begin position="115"/>
        <end position="141"/>
    </location>
</feature>
<keyword evidence="1" id="KW-0812">Transmembrane</keyword>
<feature type="transmembrane region" description="Helical" evidence="1">
    <location>
        <begin position="153"/>
        <end position="175"/>
    </location>
</feature>
<evidence type="ECO:0000313" key="3">
    <source>
        <dbReference type="Proteomes" id="UP000252415"/>
    </source>
</evidence>
<dbReference type="GO" id="GO:0005886">
    <property type="term" value="C:plasma membrane"/>
    <property type="evidence" value="ECO:0007669"/>
    <property type="project" value="UniProtKB-SubCell"/>
</dbReference>
<sequence>MTAVWGLTWKELIRKRVTLMTIIMTVLFWIAFWFVSGAIAGTQEPVDFRSTFDLFGNFANAAMVLTLGFFFGAFAVAFLAIFSSVAAVTGEAEHGVLQSVLARPLPRWKWYLGRWLGFVSYGVLYALILFISIIIICWMKTGVMIDGSVLLKSFALFASVVPLLISMTMLGSCWLSPLGNGIGMTMLFGMGWLGSTIGRLMNGRMLQSDGEKTLETITGLIKTAMPADALQQRMLSELFSISELAGLFDINRSLSYFSINGAPSNAFLLYSAIYTAAMLVTGLLVIRRKDF</sequence>
<proteinExistence type="predicted"/>
<dbReference type="AlphaFoldDB" id="A0A368VQL2"/>
<dbReference type="PANTHER" id="PTHR43471">
    <property type="entry name" value="ABC TRANSPORTER PERMEASE"/>
    <property type="match status" value="1"/>
</dbReference>
<dbReference type="Pfam" id="PF12679">
    <property type="entry name" value="ABC2_membrane_2"/>
    <property type="match status" value="1"/>
</dbReference>
<protein>
    <submittedName>
        <fullName evidence="2">ABC-2 family transporter</fullName>
    </submittedName>
</protein>
<dbReference type="OrthoDB" id="5146022at2"/>
<dbReference type="Proteomes" id="UP000252415">
    <property type="component" value="Unassembled WGS sequence"/>
</dbReference>
<feature type="transmembrane region" description="Helical" evidence="1">
    <location>
        <begin position="17"/>
        <end position="41"/>
    </location>
</feature>
<feature type="transmembrane region" description="Helical" evidence="1">
    <location>
        <begin position="61"/>
        <end position="82"/>
    </location>
</feature>
<gene>
    <name evidence="2" type="ORF">DFP97_11241</name>
</gene>
<dbReference type="RefSeq" id="WP_114381742.1">
    <property type="nucleotide sequence ID" value="NZ_QPJD01000012.1"/>
</dbReference>
<dbReference type="EMBL" id="QPJD01000012">
    <property type="protein sequence ID" value="RCW44178.1"/>
    <property type="molecule type" value="Genomic_DNA"/>
</dbReference>